<dbReference type="PROSITE" id="PS51257">
    <property type="entry name" value="PROKAR_LIPOPROTEIN"/>
    <property type="match status" value="1"/>
</dbReference>
<sequence>MIFKIIKIVFGLLFVGLIIFYGCLWLLSNKQYKVDYGISFSRFHAQSLGLDWQKTYLTMLDELKPKYIRLAATWSETEAEKNKFDFSAVDWQMNEARKRGVNVLLVVGQKAPRWPECHVPQWSKEENNSEYSRSFFNYVKIVVERYQKNPALYMWQVENEPFIKFRFGECEHYDSTLVSDEVSLVRSLDKDHRILITDSGELSTWQDSSKVGDLLGTTIYRIVRTPSGRIWQYDWVPAAFYRLKAEFWGVNLENFIVAELQAEPWFTSSGPSNTDLEEQAKTMNIGRLENHFDYVEKIGVSQAYLWGVEWWYWMREVKHDASYWELVKTKIAN</sequence>
<organism evidence="5 6">
    <name type="scientific">Candidatus Magasanikbacteria bacterium GW2011_GWC2_37_14</name>
    <dbReference type="NCBI Taxonomy" id="1619046"/>
    <lineage>
        <taxon>Bacteria</taxon>
        <taxon>Candidatus Magasanikiibacteriota</taxon>
    </lineage>
</organism>
<evidence type="ECO:0000313" key="5">
    <source>
        <dbReference type="EMBL" id="KKQ27747.1"/>
    </source>
</evidence>
<keyword evidence="1" id="KW-0378">Hydrolase</keyword>
<name>A0A0G0GCP9_9BACT</name>
<evidence type="ECO:0000256" key="3">
    <source>
        <dbReference type="SAM" id="Phobius"/>
    </source>
</evidence>
<evidence type="ECO:0000256" key="1">
    <source>
        <dbReference type="ARBA" id="ARBA00022801"/>
    </source>
</evidence>
<dbReference type="GO" id="GO:0005975">
    <property type="term" value="P:carbohydrate metabolic process"/>
    <property type="evidence" value="ECO:0007669"/>
    <property type="project" value="InterPro"/>
</dbReference>
<dbReference type="Gene3D" id="3.20.20.80">
    <property type="entry name" value="Glycosidases"/>
    <property type="match status" value="1"/>
</dbReference>
<dbReference type="InterPro" id="IPR017853">
    <property type="entry name" value="GH"/>
</dbReference>
<keyword evidence="3" id="KW-0472">Membrane</keyword>
<keyword evidence="2" id="KW-0326">Glycosidase</keyword>
<dbReference type="EMBL" id="LBSX01000006">
    <property type="protein sequence ID" value="KKQ27747.1"/>
    <property type="molecule type" value="Genomic_DNA"/>
</dbReference>
<proteinExistence type="predicted"/>
<keyword evidence="3" id="KW-0812">Transmembrane</keyword>
<evidence type="ECO:0000259" key="4">
    <source>
        <dbReference type="Pfam" id="PF02449"/>
    </source>
</evidence>
<dbReference type="InterPro" id="IPR013529">
    <property type="entry name" value="Glyco_hydro_42_N"/>
</dbReference>
<dbReference type="GO" id="GO:0004565">
    <property type="term" value="F:beta-galactosidase activity"/>
    <property type="evidence" value="ECO:0007669"/>
    <property type="project" value="InterPro"/>
</dbReference>
<feature type="transmembrane region" description="Helical" evidence="3">
    <location>
        <begin position="6"/>
        <end position="27"/>
    </location>
</feature>
<dbReference type="Pfam" id="PF02449">
    <property type="entry name" value="Glyco_hydro_42"/>
    <property type="match status" value="1"/>
</dbReference>
<comment type="caution">
    <text evidence="5">The sequence shown here is derived from an EMBL/GenBank/DDBJ whole genome shotgun (WGS) entry which is preliminary data.</text>
</comment>
<reference evidence="5 6" key="1">
    <citation type="journal article" date="2015" name="Nature">
        <title>rRNA introns, odd ribosomes, and small enigmatic genomes across a large radiation of phyla.</title>
        <authorList>
            <person name="Brown C.T."/>
            <person name="Hug L.A."/>
            <person name="Thomas B.C."/>
            <person name="Sharon I."/>
            <person name="Castelle C.J."/>
            <person name="Singh A."/>
            <person name="Wilkins M.J."/>
            <person name="Williams K.H."/>
            <person name="Banfield J.F."/>
        </authorList>
    </citation>
    <scope>NUCLEOTIDE SEQUENCE [LARGE SCALE GENOMIC DNA]</scope>
</reference>
<dbReference type="AlphaFoldDB" id="A0A0G0GCP9"/>
<dbReference type="SUPFAM" id="SSF51445">
    <property type="entry name" value="(Trans)glycosidases"/>
    <property type="match status" value="1"/>
</dbReference>
<accession>A0A0G0GCP9</accession>
<feature type="domain" description="Glycoside hydrolase family 42 N-terminal" evidence="4">
    <location>
        <begin position="58"/>
        <end position="163"/>
    </location>
</feature>
<dbReference type="GO" id="GO:0009341">
    <property type="term" value="C:beta-galactosidase complex"/>
    <property type="evidence" value="ECO:0007669"/>
    <property type="project" value="InterPro"/>
</dbReference>
<protein>
    <recommendedName>
        <fullName evidence="4">Glycoside hydrolase family 42 N-terminal domain-containing protein</fullName>
    </recommendedName>
</protein>
<dbReference type="STRING" id="1619046.US42_C0006G0054"/>
<gene>
    <name evidence="5" type="ORF">US42_C0006G0054</name>
</gene>
<evidence type="ECO:0000313" key="6">
    <source>
        <dbReference type="Proteomes" id="UP000034849"/>
    </source>
</evidence>
<keyword evidence="3" id="KW-1133">Transmembrane helix</keyword>
<dbReference type="Proteomes" id="UP000034849">
    <property type="component" value="Unassembled WGS sequence"/>
</dbReference>
<evidence type="ECO:0000256" key="2">
    <source>
        <dbReference type="ARBA" id="ARBA00023295"/>
    </source>
</evidence>